<dbReference type="Pfam" id="PF07811">
    <property type="entry name" value="TadE"/>
    <property type="match status" value="1"/>
</dbReference>
<dbReference type="InterPro" id="IPR012495">
    <property type="entry name" value="TadE-like_dom"/>
</dbReference>
<dbReference type="AlphaFoldDB" id="A0A560W860"/>
<gene>
    <name evidence="3" type="ORF">FB557_2462</name>
</gene>
<proteinExistence type="predicted"/>
<comment type="caution">
    <text evidence="3">The sequence shown here is derived from an EMBL/GenBank/DDBJ whole genome shotgun (WGS) entry which is preliminary data.</text>
</comment>
<dbReference type="EMBL" id="VIUW01000004">
    <property type="protein sequence ID" value="TWD13822.1"/>
    <property type="molecule type" value="Genomic_DNA"/>
</dbReference>
<reference evidence="3 4" key="1">
    <citation type="submission" date="2019-06" db="EMBL/GenBank/DDBJ databases">
        <title>Sequencing the genomes of 1000 actinobacteria strains.</title>
        <authorList>
            <person name="Klenk H.-P."/>
        </authorList>
    </citation>
    <scope>NUCLEOTIDE SEQUENCE [LARGE SCALE GENOMIC DNA]</scope>
    <source>
        <strain evidence="3 4">DSM 18935</strain>
    </source>
</reference>
<protein>
    <submittedName>
        <fullName evidence="3">TadE-like protein</fullName>
    </submittedName>
</protein>
<dbReference type="Proteomes" id="UP000315628">
    <property type="component" value="Unassembled WGS sequence"/>
</dbReference>
<accession>A0A560W860</accession>
<keyword evidence="1" id="KW-0472">Membrane</keyword>
<name>A0A560W860_9MICO</name>
<sequence length="132" mass="13512">MIGSGRSLRSDAGAATSDFALTSGLLALIFVAVLQLGTALHIRNTLVSCASEGARYGARVGSSPEQGADRARALIDRSISSAYADDVTASVESTEAGVHVVVVRVSSPLPIVGPLGPDGQLDVTGRAFMEEQ</sequence>
<keyword evidence="1" id="KW-1133">Transmembrane helix</keyword>
<evidence type="ECO:0000313" key="3">
    <source>
        <dbReference type="EMBL" id="TWD13822.1"/>
    </source>
</evidence>
<feature type="domain" description="TadE-like" evidence="2">
    <location>
        <begin position="13"/>
        <end position="55"/>
    </location>
</feature>
<feature type="transmembrane region" description="Helical" evidence="1">
    <location>
        <begin position="20"/>
        <end position="42"/>
    </location>
</feature>
<keyword evidence="1" id="KW-0812">Transmembrane</keyword>
<dbReference type="RefSeq" id="WP_246074768.1">
    <property type="nucleotide sequence ID" value="NZ_BAAAYT010000002.1"/>
</dbReference>
<evidence type="ECO:0000259" key="2">
    <source>
        <dbReference type="Pfam" id="PF07811"/>
    </source>
</evidence>
<evidence type="ECO:0000256" key="1">
    <source>
        <dbReference type="SAM" id="Phobius"/>
    </source>
</evidence>
<organism evidence="3 4">
    <name type="scientific">Marihabitans asiaticum</name>
    <dbReference type="NCBI Taxonomy" id="415218"/>
    <lineage>
        <taxon>Bacteria</taxon>
        <taxon>Bacillati</taxon>
        <taxon>Actinomycetota</taxon>
        <taxon>Actinomycetes</taxon>
        <taxon>Micrococcales</taxon>
        <taxon>Intrasporangiaceae</taxon>
        <taxon>Marihabitans</taxon>
    </lineage>
</organism>
<evidence type="ECO:0000313" key="4">
    <source>
        <dbReference type="Proteomes" id="UP000315628"/>
    </source>
</evidence>
<keyword evidence="4" id="KW-1185">Reference proteome</keyword>